<protein>
    <submittedName>
        <fullName evidence="3">HIT family protein</fullName>
    </submittedName>
</protein>
<dbReference type="InterPro" id="IPR006768">
    <property type="entry name" value="Cwf19-like_C_dom-1"/>
</dbReference>
<gene>
    <name evidence="3" type="ORF">EPA93_01430</name>
</gene>
<dbReference type="Pfam" id="PF04677">
    <property type="entry name" value="CwfJ_C_1"/>
    <property type="match status" value="1"/>
</dbReference>
<organism evidence="3 4">
    <name type="scientific">Ktedonosporobacter rubrisoli</name>
    <dbReference type="NCBI Taxonomy" id="2509675"/>
    <lineage>
        <taxon>Bacteria</taxon>
        <taxon>Bacillati</taxon>
        <taxon>Chloroflexota</taxon>
        <taxon>Ktedonobacteria</taxon>
        <taxon>Ktedonobacterales</taxon>
        <taxon>Ktedonosporobacteraceae</taxon>
        <taxon>Ktedonosporobacter</taxon>
    </lineage>
</organism>
<feature type="short sequence motif" description="Histidine triad motif" evidence="1">
    <location>
        <begin position="105"/>
        <end position="109"/>
    </location>
</feature>
<dbReference type="KEGG" id="kbs:EPA93_01430"/>
<feature type="domain" description="HIT" evidence="2">
    <location>
        <begin position="17"/>
        <end position="122"/>
    </location>
</feature>
<dbReference type="OrthoDB" id="3370914at2"/>
<dbReference type="InterPro" id="IPR036265">
    <property type="entry name" value="HIT-like_sf"/>
</dbReference>
<dbReference type="GO" id="GO:0003824">
    <property type="term" value="F:catalytic activity"/>
    <property type="evidence" value="ECO:0007669"/>
    <property type="project" value="InterPro"/>
</dbReference>
<keyword evidence="4" id="KW-1185">Reference proteome</keyword>
<name>A0A4V0YY23_KTERU</name>
<dbReference type="SUPFAM" id="SSF54197">
    <property type="entry name" value="HIT-like"/>
    <property type="match status" value="1"/>
</dbReference>
<dbReference type="Gene3D" id="3.30.428.10">
    <property type="entry name" value="HIT-like"/>
    <property type="match status" value="1"/>
</dbReference>
<dbReference type="AlphaFoldDB" id="A0A4V0YY23"/>
<dbReference type="PROSITE" id="PS51084">
    <property type="entry name" value="HIT_2"/>
    <property type="match status" value="1"/>
</dbReference>
<dbReference type="Proteomes" id="UP000290365">
    <property type="component" value="Chromosome"/>
</dbReference>
<sequence length="214" mass="24755">MQISGNASSEASTTYPDCVFCHRNQISPYILKETATFRVLADHAPLVEGHILIVPKQHYACYGTVPAELDTELFALKHEIQDFLTHFYAPVVFWEHGVFRQTVYHAHLHCFPFGEIRYDPASTLHGQVVKTQDEIRSWYAAYGNYFYLQDHSGAYLFAPQLERYYRVIREVLWAGASVRNGNHDMRSPQQRYEEGKVLIKALTTNWNTFFNSKG</sequence>
<reference evidence="3 4" key="1">
    <citation type="submission" date="2019-01" db="EMBL/GenBank/DDBJ databases">
        <title>Ktedonosporobacter rubrisoli SCAWS-G2.</title>
        <authorList>
            <person name="Huang Y."/>
            <person name="Yan B."/>
        </authorList>
    </citation>
    <scope>NUCLEOTIDE SEQUENCE [LARGE SCALE GENOMIC DNA]</scope>
    <source>
        <strain evidence="3 4">SCAWS-G2</strain>
    </source>
</reference>
<dbReference type="EMBL" id="CP035758">
    <property type="protein sequence ID" value="QBD74721.1"/>
    <property type="molecule type" value="Genomic_DNA"/>
</dbReference>
<evidence type="ECO:0000313" key="4">
    <source>
        <dbReference type="Proteomes" id="UP000290365"/>
    </source>
</evidence>
<dbReference type="InterPro" id="IPR011146">
    <property type="entry name" value="HIT-like"/>
</dbReference>
<accession>A0A4V0YY23</accession>
<evidence type="ECO:0000256" key="1">
    <source>
        <dbReference type="PROSITE-ProRule" id="PRU00464"/>
    </source>
</evidence>
<proteinExistence type="predicted"/>
<dbReference type="RefSeq" id="WP_129885320.1">
    <property type="nucleotide sequence ID" value="NZ_CP035758.1"/>
</dbReference>
<evidence type="ECO:0000313" key="3">
    <source>
        <dbReference type="EMBL" id="QBD74721.1"/>
    </source>
</evidence>
<evidence type="ECO:0000259" key="2">
    <source>
        <dbReference type="PROSITE" id="PS51084"/>
    </source>
</evidence>